<dbReference type="Gene3D" id="3.30.1390.10">
    <property type="match status" value="1"/>
</dbReference>
<dbReference type="FunFam" id="3.30.1390.10:FF:000002">
    <property type="entry name" value="ATP-dependent Clp protease adapter protein ClpS"/>
    <property type="match status" value="1"/>
</dbReference>
<dbReference type="Pfam" id="PF02617">
    <property type="entry name" value="ClpS"/>
    <property type="match status" value="1"/>
</dbReference>
<dbReference type="InterPro" id="IPR014719">
    <property type="entry name" value="Ribosomal_bL12_C/ClpS-like"/>
</dbReference>
<dbReference type="EMBL" id="CP046056">
    <property type="protein sequence ID" value="QQD24118.1"/>
    <property type="molecule type" value="Genomic_DNA"/>
</dbReference>
<accession>A0A9X7YNI2</accession>
<dbReference type="KEGG" id="vcw:GJQ55_06340"/>
<evidence type="ECO:0000259" key="3">
    <source>
        <dbReference type="Pfam" id="PF02617"/>
    </source>
</evidence>
<dbReference type="Proteomes" id="UP000596074">
    <property type="component" value="Chromosome"/>
</dbReference>
<dbReference type="NCBIfam" id="NF000672">
    <property type="entry name" value="PRK00033.1-5"/>
    <property type="match status" value="1"/>
</dbReference>
<dbReference type="GO" id="GO:0030163">
    <property type="term" value="P:protein catabolic process"/>
    <property type="evidence" value="ECO:0007669"/>
    <property type="project" value="InterPro"/>
</dbReference>
<dbReference type="PANTHER" id="PTHR33473">
    <property type="entry name" value="ATP-DEPENDENT CLP PROTEASE ADAPTER PROTEIN CLPS1, CHLOROPLASTIC"/>
    <property type="match status" value="1"/>
</dbReference>
<evidence type="ECO:0000313" key="5">
    <source>
        <dbReference type="Proteomes" id="UP000596074"/>
    </source>
</evidence>
<dbReference type="InterPro" id="IPR022935">
    <property type="entry name" value="ClpS"/>
</dbReference>
<feature type="compositionally biased region" description="Polar residues" evidence="2">
    <location>
        <begin position="1"/>
        <end position="17"/>
    </location>
</feature>
<dbReference type="AlphaFoldDB" id="A0A9X7YNI2"/>
<proteinExistence type="inferred from homology"/>
<name>A0A9X7YNI2_9GAMM</name>
<dbReference type="PANTHER" id="PTHR33473:SF19">
    <property type="entry name" value="ATP-DEPENDENT CLP PROTEASE ADAPTER PROTEIN CLPS"/>
    <property type="match status" value="1"/>
</dbReference>
<comment type="similarity">
    <text evidence="1">Belongs to the ClpS family.</text>
</comment>
<feature type="region of interest" description="Disordered" evidence="2">
    <location>
        <begin position="1"/>
        <end position="29"/>
    </location>
</feature>
<evidence type="ECO:0000313" key="4">
    <source>
        <dbReference type="EMBL" id="QQD24118.1"/>
    </source>
</evidence>
<evidence type="ECO:0000256" key="2">
    <source>
        <dbReference type="SAM" id="MobiDB-lite"/>
    </source>
</evidence>
<dbReference type="HAMAP" id="MF_00302">
    <property type="entry name" value="ClpS"/>
    <property type="match status" value="1"/>
</dbReference>
<comment type="function">
    <text evidence="1">Involved in the modulation of the specificity of the ClpAP-mediated ATP-dependent protein degradation.</text>
</comment>
<keyword evidence="4" id="KW-0645">Protease</keyword>
<dbReference type="RefSeq" id="WP_228346675.1">
    <property type="nucleotide sequence ID" value="NZ_CP046056.1"/>
</dbReference>
<keyword evidence="4" id="KW-0378">Hydrolase</keyword>
<dbReference type="GO" id="GO:0006508">
    <property type="term" value="P:proteolysis"/>
    <property type="evidence" value="ECO:0007669"/>
    <property type="project" value="UniProtKB-UniRule"/>
</dbReference>
<evidence type="ECO:0000256" key="1">
    <source>
        <dbReference type="HAMAP-Rule" id="MF_00302"/>
    </source>
</evidence>
<dbReference type="InterPro" id="IPR003769">
    <property type="entry name" value="ClpS_core"/>
</dbReference>
<dbReference type="SUPFAM" id="SSF54736">
    <property type="entry name" value="ClpS-like"/>
    <property type="match status" value="1"/>
</dbReference>
<dbReference type="GO" id="GO:0008233">
    <property type="term" value="F:peptidase activity"/>
    <property type="evidence" value="ECO:0007669"/>
    <property type="project" value="UniProtKB-KW"/>
</dbReference>
<feature type="domain" description="Adaptor protein ClpS core" evidence="3">
    <location>
        <begin position="34"/>
        <end position="113"/>
    </location>
</feature>
<gene>
    <name evidence="1 4" type="primary">clpS</name>
    <name evidence="4" type="ORF">GJQ55_06340</name>
</gene>
<comment type="subunit">
    <text evidence="1">Binds to the N-terminal domain of the chaperone ClpA.</text>
</comment>
<sequence length="119" mass="13183">MPQHSKTQLDLQNSAEDNGQDGGLALDTAKPELKRPSMYAVVMLNDDYTPMEFVVEVLQGYFAKTPEQATRIMLAVHHEGSAVCAVYTRDIAETKAALVNQYARDCQHPLTCEIVPSED</sequence>
<reference evidence="4 5" key="1">
    <citation type="submission" date="2019-11" db="EMBL/GenBank/DDBJ databases">
        <title>Venatorbacter sp. nov. a predator of Campylobacter and other Gram-negative bacteria.</title>
        <authorList>
            <person name="Saeedi A."/>
            <person name="Cummings N.J."/>
            <person name="Connerton I.F."/>
            <person name="Connerton P.L."/>
        </authorList>
    </citation>
    <scope>NUCLEOTIDE SEQUENCE [LARGE SCALE GENOMIC DNA]</scope>
    <source>
        <strain evidence="4">XL5</strain>
    </source>
</reference>
<organism evidence="4 5">
    <name type="scientific">Venatoribacter cucullus</name>
    <dbReference type="NCBI Taxonomy" id="2661630"/>
    <lineage>
        <taxon>Bacteria</taxon>
        <taxon>Pseudomonadati</taxon>
        <taxon>Pseudomonadota</taxon>
        <taxon>Gammaproteobacteria</taxon>
        <taxon>Oceanospirillales</taxon>
        <taxon>Oceanospirillaceae</taxon>
        <taxon>Venatoribacter</taxon>
    </lineage>
</organism>
<protein>
    <recommendedName>
        <fullName evidence="1">ATP-dependent Clp protease adapter protein ClpS</fullName>
    </recommendedName>
</protein>
<keyword evidence="5" id="KW-1185">Reference proteome</keyword>